<dbReference type="PANTHER" id="PTHR47926">
    <property type="entry name" value="PENTATRICOPEPTIDE REPEAT-CONTAINING PROTEIN"/>
    <property type="match status" value="1"/>
</dbReference>
<dbReference type="InterPro" id="IPR011990">
    <property type="entry name" value="TPR-like_helical_dom_sf"/>
</dbReference>
<dbReference type="Gene3D" id="1.25.40.10">
    <property type="entry name" value="Tetratricopeptide repeat domain"/>
    <property type="match status" value="1"/>
</dbReference>
<reference evidence="1" key="2">
    <citation type="journal article" date="2015" name="Data Brief">
        <title>Shoot transcriptome of the giant reed, Arundo donax.</title>
        <authorList>
            <person name="Barrero R.A."/>
            <person name="Guerrero F.D."/>
            <person name="Moolhuijzen P."/>
            <person name="Goolsby J.A."/>
            <person name="Tidwell J."/>
            <person name="Bellgard S.E."/>
            <person name="Bellgard M.I."/>
        </authorList>
    </citation>
    <scope>NUCLEOTIDE SEQUENCE</scope>
    <source>
        <tissue evidence="1">Shoot tissue taken approximately 20 cm above the soil surface</tissue>
    </source>
</reference>
<protein>
    <recommendedName>
        <fullName evidence="2">Pentatricopeptide repeat-containing protein</fullName>
    </recommendedName>
</protein>
<accession>A0A0A9BGJ3</accession>
<dbReference type="AlphaFoldDB" id="A0A0A9BGJ3"/>
<reference evidence="1" key="1">
    <citation type="submission" date="2014-09" db="EMBL/GenBank/DDBJ databases">
        <authorList>
            <person name="Magalhaes I.L.F."/>
            <person name="Oliveira U."/>
            <person name="Santos F.R."/>
            <person name="Vidigal T.H.D.A."/>
            <person name="Brescovit A.D."/>
            <person name="Santos A.J."/>
        </authorList>
    </citation>
    <scope>NUCLEOTIDE SEQUENCE</scope>
    <source>
        <tissue evidence="1">Shoot tissue taken approximately 20 cm above the soil surface</tissue>
    </source>
</reference>
<sequence length="101" mass="11322">MPMIREASQVHGMIMKTELYLDHVVKEALISTYANVGAIQLCEKAFEEVGTVSNRSIWSAFISGVSSHSLQRSIELLRGMFHQGLRPNEKCYASIVQEYGC</sequence>
<proteinExistence type="predicted"/>
<organism evidence="1">
    <name type="scientific">Arundo donax</name>
    <name type="common">Giant reed</name>
    <name type="synonym">Donax arundinaceus</name>
    <dbReference type="NCBI Taxonomy" id="35708"/>
    <lineage>
        <taxon>Eukaryota</taxon>
        <taxon>Viridiplantae</taxon>
        <taxon>Streptophyta</taxon>
        <taxon>Embryophyta</taxon>
        <taxon>Tracheophyta</taxon>
        <taxon>Spermatophyta</taxon>
        <taxon>Magnoliopsida</taxon>
        <taxon>Liliopsida</taxon>
        <taxon>Poales</taxon>
        <taxon>Poaceae</taxon>
        <taxon>PACMAD clade</taxon>
        <taxon>Arundinoideae</taxon>
        <taxon>Arundineae</taxon>
        <taxon>Arundo</taxon>
    </lineage>
</organism>
<dbReference type="GO" id="GO:0003723">
    <property type="term" value="F:RNA binding"/>
    <property type="evidence" value="ECO:0007669"/>
    <property type="project" value="InterPro"/>
</dbReference>
<dbReference type="InterPro" id="IPR046960">
    <property type="entry name" value="PPR_At4g14850-like_plant"/>
</dbReference>
<evidence type="ECO:0008006" key="2">
    <source>
        <dbReference type="Google" id="ProtNLM"/>
    </source>
</evidence>
<dbReference type="GO" id="GO:0009451">
    <property type="term" value="P:RNA modification"/>
    <property type="evidence" value="ECO:0007669"/>
    <property type="project" value="InterPro"/>
</dbReference>
<name>A0A0A9BGJ3_ARUDO</name>
<evidence type="ECO:0000313" key="1">
    <source>
        <dbReference type="EMBL" id="JAD61273.1"/>
    </source>
</evidence>
<dbReference type="EMBL" id="GBRH01236622">
    <property type="protein sequence ID" value="JAD61273.1"/>
    <property type="molecule type" value="Transcribed_RNA"/>
</dbReference>